<dbReference type="EMBL" id="AP027079">
    <property type="protein sequence ID" value="BDU68385.1"/>
    <property type="molecule type" value="Genomic_DNA"/>
</dbReference>
<accession>A0ABM8DN68</accession>
<organism evidence="2 3">
    <name type="scientific">Geothrix oryzae</name>
    <dbReference type="NCBI Taxonomy" id="2927975"/>
    <lineage>
        <taxon>Bacteria</taxon>
        <taxon>Pseudomonadati</taxon>
        <taxon>Acidobacteriota</taxon>
        <taxon>Holophagae</taxon>
        <taxon>Holophagales</taxon>
        <taxon>Holophagaceae</taxon>
        <taxon>Geothrix</taxon>
    </lineage>
</organism>
<dbReference type="Proteomes" id="UP001242010">
    <property type="component" value="Chromosome"/>
</dbReference>
<feature type="transmembrane region" description="Helical" evidence="1">
    <location>
        <begin position="158"/>
        <end position="177"/>
    </location>
</feature>
<dbReference type="RefSeq" id="WP_286355008.1">
    <property type="nucleotide sequence ID" value="NZ_AP027079.1"/>
</dbReference>
<gene>
    <name evidence="2" type="ORF">GETHOR_04860</name>
</gene>
<evidence type="ECO:0000313" key="2">
    <source>
        <dbReference type="EMBL" id="BDU68385.1"/>
    </source>
</evidence>
<evidence type="ECO:0000313" key="3">
    <source>
        <dbReference type="Proteomes" id="UP001242010"/>
    </source>
</evidence>
<evidence type="ECO:0000256" key="1">
    <source>
        <dbReference type="SAM" id="Phobius"/>
    </source>
</evidence>
<keyword evidence="1" id="KW-0812">Transmembrane</keyword>
<evidence type="ECO:0008006" key="4">
    <source>
        <dbReference type="Google" id="ProtNLM"/>
    </source>
</evidence>
<reference evidence="3" key="1">
    <citation type="journal article" date="2023" name="Int. J. Syst. Evol. Microbiol.">
        <title>Mesoterricola silvestris gen. nov., sp. nov., Mesoterricola sediminis sp. nov., Geothrix oryzae sp. nov., Geothrix edaphica sp. nov., Geothrix rubra sp. nov., and Geothrix limicola sp. nov., six novel members of Acidobacteriota isolated from soils.</title>
        <authorList>
            <person name="Itoh H."/>
            <person name="Sugisawa Y."/>
            <person name="Mise K."/>
            <person name="Xu Z."/>
            <person name="Kuniyasu M."/>
            <person name="Ushijima N."/>
            <person name="Kawano K."/>
            <person name="Kobayashi E."/>
            <person name="Shiratori Y."/>
            <person name="Masuda Y."/>
            <person name="Senoo K."/>
        </authorList>
    </citation>
    <scope>NUCLEOTIDE SEQUENCE [LARGE SCALE GENOMIC DNA]</scope>
    <source>
        <strain evidence="3">Red222</strain>
    </source>
</reference>
<name>A0ABM8DN68_9BACT</name>
<keyword evidence="1" id="KW-0472">Membrane</keyword>
<proteinExistence type="predicted"/>
<keyword evidence="1" id="KW-1133">Transmembrane helix</keyword>
<sequence>MTDTFHARLPTLADADLRRILEHSSDYRTDAVEAALVELGRRGHPVSEDEGARIRASLARRDADRAASGWEHADLLGTGRASRLARIRGITSLLLAGGLGSAVALYLTAPPRRPNPLGYEPEDTKRYLRDLELYGGKANVLATEFRRWFDGLWQGRKLAYTVATLTVLLAFGFWFLATRSLPETEVEPEA</sequence>
<keyword evidence="3" id="KW-1185">Reference proteome</keyword>
<feature type="transmembrane region" description="Helical" evidence="1">
    <location>
        <begin position="90"/>
        <end position="109"/>
    </location>
</feature>
<protein>
    <recommendedName>
        <fullName evidence="4">DUF1707 domain-containing protein</fullName>
    </recommendedName>
</protein>